<evidence type="ECO:0000256" key="1">
    <source>
        <dbReference type="SAM" id="MobiDB-lite"/>
    </source>
</evidence>
<keyword evidence="4" id="KW-1185">Reference proteome</keyword>
<organism evidence="3 4">
    <name type="scientific">Cutaneotrichosporon oleaginosum</name>
    <dbReference type="NCBI Taxonomy" id="879819"/>
    <lineage>
        <taxon>Eukaryota</taxon>
        <taxon>Fungi</taxon>
        <taxon>Dikarya</taxon>
        <taxon>Basidiomycota</taxon>
        <taxon>Agaricomycotina</taxon>
        <taxon>Tremellomycetes</taxon>
        <taxon>Trichosporonales</taxon>
        <taxon>Trichosporonaceae</taxon>
        <taxon>Cutaneotrichosporon</taxon>
    </lineage>
</organism>
<sequence>MHLPHILVVLTLLGHVAALGIKFNVTLAGYHFEGTLAIGLGIPDSVWKEDPAPLGNNSTDLSSGDPTDASEPYGRVSPPAIDAPLAQISSSLEVRDASPDDHIPPHWNHIDICRRGVYRLDQKRTPPAPRPDKRRLPSRRYLRLAERDSDNTLHASPSPARSPERPPSPNSKRPWLMENAQAQNEGTGGGGPIRNEARNTEGVHVLEQQREVLPRRAANGNSHTSENEGPGFETTADLGVAQAEVEVQEDIEIEFAVAGITIVEIDIGDDDAGREDGAPNVEVGRQLAPLARGLELTAALPFLGTRVEIEVDEDADVEIESPFADIEVEVEDDDEVEVEVESGPANAEIEIEDDEDTDDEDDDADDDDDDDDGEDGDDEDGHDEQDEDKDESEPTHPERRLAWSKRAADGQEPGADGHSDSYSAYDYDESTSGYSVPDVNYAGYTTDNVLANKRNADHSRSLLKRSTSDRAVGGGTKDTDGSPDPPHSHTARPGAEFGTVATSDGGSPTSDISTGCNEGEIRCTRFGSCLPKTVKCCKHGKTYCPESFYCINNGQSCCRVGKWCPLYVTGTIKRGSLDLVNVVKAGDSRLGDWAFLVAMDFNL</sequence>
<feature type="region of interest" description="Disordered" evidence="1">
    <location>
        <begin position="320"/>
        <end position="436"/>
    </location>
</feature>
<accession>A0A0J0XTL7</accession>
<feature type="compositionally biased region" description="Basic and acidic residues" evidence="1">
    <location>
        <begin position="392"/>
        <end position="419"/>
    </location>
</feature>
<dbReference type="RefSeq" id="XP_018280912.1">
    <property type="nucleotide sequence ID" value="XM_018419749.1"/>
</dbReference>
<feature type="signal peptide" evidence="2">
    <location>
        <begin position="1"/>
        <end position="18"/>
    </location>
</feature>
<feature type="compositionally biased region" description="Polar residues" evidence="1">
    <location>
        <begin position="500"/>
        <end position="511"/>
    </location>
</feature>
<dbReference type="GeneID" id="28980352"/>
<evidence type="ECO:0000313" key="3">
    <source>
        <dbReference type="EMBL" id="KLT44421.1"/>
    </source>
</evidence>
<protein>
    <recommendedName>
        <fullName evidence="5">Granulins domain-containing protein</fullName>
    </recommendedName>
</protein>
<feature type="region of interest" description="Disordered" evidence="1">
    <location>
        <begin position="210"/>
        <end position="234"/>
    </location>
</feature>
<feature type="compositionally biased region" description="Acidic residues" evidence="1">
    <location>
        <begin position="326"/>
        <end position="340"/>
    </location>
</feature>
<feature type="compositionally biased region" description="Polar residues" evidence="1">
    <location>
        <begin position="55"/>
        <end position="65"/>
    </location>
</feature>
<evidence type="ECO:0008006" key="5">
    <source>
        <dbReference type="Google" id="ProtNLM"/>
    </source>
</evidence>
<dbReference type="AlphaFoldDB" id="A0A0J0XTL7"/>
<feature type="compositionally biased region" description="Acidic residues" evidence="1">
    <location>
        <begin position="349"/>
        <end position="391"/>
    </location>
</feature>
<feature type="region of interest" description="Disordered" evidence="1">
    <location>
        <begin position="51"/>
        <end position="81"/>
    </location>
</feature>
<feature type="chain" id="PRO_5005245664" description="Granulins domain-containing protein" evidence="2">
    <location>
        <begin position="19"/>
        <end position="603"/>
    </location>
</feature>
<dbReference type="Proteomes" id="UP000053611">
    <property type="component" value="Unassembled WGS sequence"/>
</dbReference>
<proteinExistence type="predicted"/>
<dbReference type="EMBL" id="KQ087187">
    <property type="protein sequence ID" value="KLT44421.1"/>
    <property type="molecule type" value="Genomic_DNA"/>
</dbReference>
<feature type="compositionally biased region" description="Basic and acidic residues" evidence="1">
    <location>
        <begin position="118"/>
        <end position="135"/>
    </location>
</feature>
<feature type="region of interest" description="Disordered" evidence="1">
    <location>
        <begin position="118"/>
        <end position="174"/>
    </location>
</feature>
<reference evidence="3 4" key="1">
    <citation type="submission" date="2015-03" db="EMBL/GenBank/DDBJ databases">
        <title>Genomics and transcriptomics of the oil-accumulating basidiomycete yeast T. oleaginosus allow insights into substrate utilization and the diverse evolutionary trajectories of mating systems in fungi.</title>
        <authorList>
            <consortium name="DOE Joint Genome Institute"/>
            <person name="Kourist R."/>
            <person name="Kracht O."/>
            <person name="Bracharz F."/>
            <person name="Lipzen A."/>
            <person name="Nolan M."/>
            <person name="Ohm R."/>
            <person name="Grigoriev I."/>
            <person name="Sun S."/>
            <person name="Heitman J."/>
            <person name="Bruck T."/>
            <person name="Nowrousian M."/>
        </authorList>
    </citation>
    <scope>NUCLEOTIDE SEQUENCE [LARGE SCALE GENOMIC DNA]</scope>
    <source>
        <strain evidence="3 4">IBC0246</strain>
    </source>
</reference>
<keyword evidence="2" id="KW-0732">Signal</keyword>
<name>A0A0J0XTL7_9TREE</name>
<feature type="region of interest" description="Disordered" evidence="1">
    <location>
        <begin position="453"/>
        <end position="511"/>
    </location>
</feature>
<evidence type="ECO:0000313" key="4">
    <source>
        <dbReference type="Proteomes" id="UP000053611"/>
    </source>
</evidence>
<evidence type="ECO:0000256" key="2">
    <source>
        <dbReference type="SAM" id="SignalP"/>
    </source>
</evidence>
<gene>
    <name evidence="3" type="ORF">CC85DRAFT_17764</name>
</gene>